<accession>A0AAU9VE76</accession>
<keyword evidence="11" id="KW-0732">Signal</keyword>
<reference evidence="21" key="1">
    <citation type="submission" date="2022-03" db="EMBL/GenBank/DDBJ databases">
        <authorList>
            <person name="Tunstrom K."/>
        </authorList>
    </citation>
    <scope>NUCLEOTIDE SEQUENCE</scope>
</reference>
<dbReference type="GO" id="GO:0006508">
    <property type="term" value="P:proteolysis"/>
    <property type="evidence" value="ECO:0007669"/>
    <property type="project" value="UniProtKB-KW"/>
</dbReference>
<evidence type="ECO:0000256" key="7">
    <source>
        <dbReference type="ARBA" id="ARBA00022475"/>
    </source>
</evidence>
<dbReference type="Gene3D" id="2.60.40.1910">
    <property type="match status" value="1"/>
</dbReference>
<dbReference type="GO" id="GO:0070006">
    <property type="term" value="F:metalloaminopeptidase activity"/>
    <property type="evidence" value="ECO:0007669"/>
    <property type="project" value="TreeGrafter"/>
</dbReference>
<dbReference type="GO" id="GO:0016285">
    <property type="term" value="F:alanyl aminopeptidase activity"/>
    <property type="evidence" value="ECO:0007669"/>
    <property type="project" value="UniProtKB-EC"/>
</dbReference>
<dbReference type="FunFam" id="1.25.50.20:FF:000001">
    <property type="entry name" value="Aminopeptidase"/>
    <property type="match status" value="1"/>
</dbReference>
<dbReference type="GO" id="GO:0008270">
    <property type="term" value="F:zinc ion binding"/>
    <property type="evidence" value="ECO:0007669"/>
    <property type="project" value="InterPro"/>
</dbReference>
<proteinExistence type="inferred from homology"/>
<evidence type="ECO:0000256" key="14">
    <source>
        <dbReference type="ARBA" id="ARBA00023049"/>
    </source>
</evidence>
<keyword evidence="10" id="KW-0479">Metal-binding</keyword>
<dbReference type="InterPro" id="IPR027268">
    <property type="entry name" value="Peptidase_M4/M1_CTD_sf"/>
</dbReference>
<evidence type="ECO:0000256" key="2">
    <source>
        <dbReference type="ARBA" id="ARBA00001947"/>
    </source>
</evidence>
<feature type="domain" description="ERAP1-like C-terminal" evidence="20">
    <location>
        <begin position="269"/>
        <end position="565"/>
    </location>
</feature>
<dbReference type="Gene3D" id="1.10.390.10">
    <property type="entry name" value="Neutral Protease Domain 2"/>
    <property type="match status" value="1"/>
</dbReference>
<comment type="subcellular location">
    <subcellularLocation>
        <location evidence="3">Cell membrane</location>
        <topology evidence="3">Lipid-anchor</topology>
        <topology evidence="3">GPI-anchor</topology>
    </subcellularLocation>
</comment>
<dbReference type="PANTHER" id="PTHR11533">
    <property type="entry name" value="PROTEASE M1 ZINC METALLOPROTEASE"/>
    <property type="match status" value="1"/>
</dbReference>
<dbReference type="InterPro" id="IPR001930">
    <property type="entry name" value="Peptidase_M1"/>
</dbReference>
<evidence type="ECO:0000256" key="1">
    <source>
        <dbReference type="ARBA" id="ARBA00000098"/>
    </source>
</evidence>
<dbReference type="EC" id="3.4.11.2" evidence="5"/>
<feature type="domain" description="Peptidase M1 membrane alanine aminopeptidase" evidence="19">
    <location>
        <begin position="8"/>
        <end position="187"/>
    </location>
</feature>
<comment type="similarity">
    <text evidence="4">Belongs to the peptidase M1 family.</text>
</comment>
<evidence type="ECO:0000259" key="19">
    <source>
        <dbReference type="Pfam" id="PF01433"/>
    </source>
</evidence>
<keyword evidence="7" id="KW-1003">Cell membrane</keyword>
<dbReference type="Gene3D" id="1.25.50.20">
    <property type="match status" value="1"/>
</dbReference>
<keyword evidence="17" id="KW-0325">Glycoprotein</keyword>
<dbReference type="PANTHER" id="PTHR11533:SF290">
    <property type="entry name" value="AMINOPEPTIDASE"/>
    <property type="match status" value="1"/>
</dbReference>
<evidence type="ECO:0000313" key="21">
    <source>
        <dbReference type="EMBL" id="CAH2108754.1"/>
    </source>
</evidence>
<comment type="caution">
    <text evidence="21">The sequence shown here is derived from an EMBL/GenBank/DDBJ whole genome shotgun (WGS) entry which is preliminary data.</text>
</comment>
<evidence type="ECO:0000256" key="17">
    <source>
        <dbReference type="ARBA" id="ARBA00023180"/>
    </source>
</evidence>
<name>A0AAU9VE76_EUPED</name>
<keyword evidence="14" id="KW-0482">Metalloprotease</keyword>
<dbReference type="SUPFAM" id="SSF55486">
    <property type="entry name" value="Metalloproteases ('zincins'), catalytic domain"/>
    <property type="match status" value="1"/>
</dbReference>
<evidence type="ECO:0000256" key="10">
    <source>
        <dbReference type="ARBA" id="ARBA00022723"/>
    </source>
</evidence>
<evidence type="ECO:0000313" key="22">
    <source>
        <dbReference type="Proteomes" id="UP001153954"/>
    </source>
</evidence>
<dbReference type="FunFam" id="2.60.40.1910:FF:000008">
    <property type="entry name" value="Aminopeptidase"/>
    <property type="match status" value="1"/>
</dbReference>
<evidence type="ECO:0000256" key="3">
    <source>
        <dbReference type="ARBA" id="ARBA00004609"/>
    </source>
</evidence>
<dbReference type="PRINTS" id="PR00756">
    <property type="entry name" value="ALADIPTASE"/>
</dbReference>
<evidence type="ECO:0000256" key="4">
    <source>
        <dbReference type="ARBA" id="ARBA00010136"/>
    </source>
</evidence>
<dbReference type="Pfam" id="PF01433">
    <property type="entry name" value="Peptidase_M1"/>
    <property type="match status" value="1"/>
</dbReference>
<dbReference type="GO" id="GO:0005886">
    <property type="term" value="C:plasma membrane"/>
    <property type="evidence" value="ECO:0007669"/>
    <property type="project" value="UniProtKB-SubCell"/>
</dbReference>
<evidence type="ECO:0000256" key="9">
    <source>
        <dbReference type="ARBA" id="ARBA00022670"/>
    </source>
</evidence>
<protein>
    <recommendedName>
        <fullName evidence="6">Aminopeptidase N</fullName>
        <ecNumber evidence="5">3.4.11.2</ecNumber>
    </recommendedName>
</protein>
<dbReference type="InterPro" id="IPR014782">
    <property type="entry name" value="Peptidase_M1_dom"/>
</dbReference>
<evidence type="ECO:0000256" key="12">
    <source>
        <dbReference type="ARBA" id="ARBA00022801"/>
    </source>
</evidence>
<dbReference type="AlphaFoldDB" id="A0AAU9VE76"/>
<evidence type="ECO:0000256" key="15">
    <source>
        <dbReference type="ARBA" id="ARBA00023136"/>
    </source>
</evidence>
<dbReference type="EMBL" id="CAKOGL010000033">
    <property type="protein sequence ID" value="CAH2108754.1"/>
    <property type="molecule type" value="Genomic_DNA"/>
</dbReference>
<evidence type="ECO:0000256" key="18">
    <source>
        <dbReference type="ARBA" id="ARBA00023288"/>
    </source>
</evidence>
<keyword evidence="12" id="KW-0378">Hydrolase</keyword>
<evidence type="ECO:0000256" key="5">
    <source>
        <dbReference type="ARBA" id="ARBA00012564"/>
    </source>
</evidence>
<sequence length="575" mass="65420">MPLVPVLMKLREVALLYQDRVTTTSTKQNIGRIICHENVHMWFGNEVSPVQWTYTWLNEGFANFFENYGTDLVLPEWRMMDQYVLLLQNVLQSDAVLNVNPMTHPVYTPSQVIGTFNSVAYQKSGSVIRMMQHFLTPEVFRNGLILYLNRNKRTSVTPPLLYQALQEALDQSNHSINWPVATIMERWTTQGGFPVLTVRRSAPSANSLYVTQQRYLTDPSLVSNDRWQIPINWVLSTDPNFSNTMPQFWMPAVSSASAIDIPGLSQAEWYVINKQQTGYYRVNYDDENWQALANVLARNHNLIHLLNRAQIIDDAFNLARNGRLDYRYAFEVSRYLINETDYIAWGAANAAFNYLDVVLSGSPAYQLFQQYVLSITKPLYDRLGFNVTSEDEHVTAFHRNIILNLNCRYGNEDCVYTAQNMLEQVINNSISISPDTQNVVFCSGLRGGSAENFNFLWQRYLDSQDSSEQSILLNALGCTSNSTLRNFYLNQVIAEDSAVREQDRHTILVSVINSSPAGTEAALDFVIANFDQIQRSVQGLTGTTNILNALANRLTTAAHSTKVSQIVFYVCVMMM</sequence>
<keyword evidence="13" id="KW-0862">Zinc</keyword>
<evidence type="ECO:0000256" key="8">
    <source>
        <dbReference type="ARBA" id="ARBA00022622"/>
    </source>
</evidence>
<dbReference type="Proteomes" id="UP001153954">
    <property type="component" value="Unassembled WGS sequence"/>
</dbReference>
<evidence type="ECO:0000256" key="16">
    <source>
        <dbReference type="ARBA" id="ARBA00023157"/>
    </source>
</evidence>
<keyword evidence="9" id="KW-0645">Protease</keyword>
<dbReference type="InterPro" id="IPR050344">
    <property type="entry name" value="Peptidase_M1_aminopeptidases"/>
</dbReference>
<dbReference type="GO" id="GO:0043171">
    <property type="term" value="P:peptide catabolic process"/>
    <property type="evidence" value="ECO:0007669"/>
    <property type="project" value="TreeGrafter"/>
</dbReference>
<keyword evidence="16" id="KW-1015">Disulfide bond</keyword>
<keyword evidence="8" id="KW-0336">GPI-anchor</keyword>
<dbReference type="GO" id="GO:0005615">
    <property type="term" value="C:extracellular space"/>
    <property type="evidence" value="ECO:0007669"/>
    <property type="project" value="TreeGrafter"/>
</dbReference>
<dbReference type="GO" id="GO:0098552">
    <property type="term" value="C:side of membrane"/>
    <property type="evidence" value="ECO:0007669"/>
    <property type="project" value="UniProtKB-KW"/>
</dbReference>
<dbReference type="GO" id="GO:0005737">
    <property type="term" value="C:cytoplasm"/>
    <property type="evidence" value="ECO:0007669"/>
    <property type="project" value="TreeGrafter"/>
</dbReference>
<keyword evidence="18" id="KW-0449">Lipoprotein</keyword>
<keyword evidence="15" id="KW-0472">Membrane</keyword>
<evidence type="ECO:0000256" key="6">
    <source>
        <dbReference type="ARBA" id="ARBA00015611"/>
    </source>
</evidence>
<organism evidence="21 22">
    <name type="scientific">Euphydryas editha</name>
    <name type="common">Edith's checkerspot</name>
    <dbReference type="NCBI Taxonomy" id="104508"/>
    <lineage>
        <taxon>Eukaryota</taxon>
        <taxon>Metazoa</taxon>
        <taxon>Ecdysozoa</taxon>
        <taxon>Arthropoda</taxon>
        <taxon>Hexapoda</taxon>
        <taxon>Insecta</taxon>
        <taxon>Pterygota</taxon>
        <taxon>Neoptera</taxon>
        <taxon>Endopterygota</taxon>
        <taxon>Lepidoptera</taxon>
        <taxon>Glossata</taxon>
        <taxon>Ditrysia</taxon>
        <taxon>Papilionoidea</taxon>
        <taxon>Nymphalidae</taxon>
        <taxon>Nymphalinae</taxon>
        <taxon>Euphydryas</taxon>
    </lineage>
</organism>
<gene>
    <name evidence="21" type="ORF">EEDITHA_LOCUS22661</name>
</gene>
<evidence type="ECO:0000256" key="13">
    <source>
        <dbReference type="ARBA" id="ARBA00022833"/>
    </source>
</evidence>
<comment type="catalytic activity">
    <reaction evidence="1">
        <text>Release of an N-terminal amino acid, Xaa-|-Yaa- from a peptide, amide or arylamide. Xaa is preferably Ala, but may be most amino acids including Pro (slow action). When a terminal hydrophobic residue is followed by a prolyl residue, the two may be released as an intact Xaa-Pro dipeptide.</text>
        <dbReference type="EC" id="3.4.11.2"/>
    </reaction>
</comment>
<evidence type="ECO:0000256" key="11">
    <source>
        <dbReference type="ARBA" id="ARBA00022729"/>
    </source>
</evidence>
<evidence type="ECO:0000259" key="20">
    <source>
        <dbReference type="Pfam" id="PF11838"/>
    </source>
</evidence>
<dbReference type="Pfam" id="PF11838">
    <property type="entry name" value="ERAP1_C"/>
    <property type="match status" value="1"/>
</dbReference>
<dbReference type="GO" id="GO:0042277">
    <property type="term" value="F:peptide binding"/>
    <property type="evidence" value="ECO:0007669"/>
    <property type="project" value="TreeGrafter"/>
</dbReference>
<dbReference type="InterPro" id="IPR024571">
    <property type="entry name" value="ERAP1-like_C_dom"/>
</dbReference>
<keyword evidence="22" id="KW-1185">Reference proteome</keyword>
<comment type="cofactor">
    <cofactor evidence="2">
        <name>Zn(2+)</name>
        <dbReference type="ChEBI" id="CHEBI:29105"/>
    </cofactor>
</comment>